<accession>A0A7J7E6G4</accession>
<dbReference type="EMBL" id="JACDTQ010003978">
    <property type="protein sequence ID" value="KAF5911395.1"/>
    <property type="molecule type" value="Genomic_DNA"/>
</dbReference>
<proteinExistence type="predicted"/>
<sequence length="290" mass="32382">SRQVWGTPADCQPSRDLGLPIKQHSPFPAWVRWRRRSPQPRGKGVGREGRRSGDQSSVWEWGRKELADEAQERPERGALEWQRNMGPETENVDLGEHGDQKERCLPGNCPNSCLVCGCGWPSRWWEAAAATTFPAKRSSPRGSRSSWVRLPGGTPKPPTRHTHTPRFGQSLRWLVFVRFHGACHLVGAAGEMQCQSPAAICPQSERLWGPSAGACSGCGVRWRSSLWLSSSSWVTGLFLVVWFKLSLRLCLVRQTILVFMSSDFPGFSLRLLGFIDGLFASDLLRVAFSI</sequence>
<name>A0A7J7E6G4_DICBM</name>
<feature type="non-terminal residue" evidence="2">
    <location>
        <position position="1"/>
    </location>
</feature>
<comment type="caution">
    <text evidence="2">The sequence shown here is derived from an EMBL/GenBank/DDBJ whole genome shotgun (WGS) entry which is preliminary data.</text>
</comment>
<feature type="region of interest" description="Disordered" evidence="1">
    <location>
        <begin position="133"/>
        <end position="163"/>
    </location>
</feature>
<reference evidence="2 3" key="1">
    <citation type="journal article" date="2020" name="Mol. Biol. Evol.">
        <title>Interspecific Gene Flow and the Evolution of Specialization in Black and White Rhinoceros.</title>
        <authorList>
            <person name="Moodley Y."/>
            <person name="Westbury M.V."/>
            <person name="Russo I.M."/>
            <person name="Gopalakrishnan S."/>
            <person name="Rakotoarivelo A."/>
            <person name="Olsen R.A."/>
            <person name="Prost S."/>
            <person name="Tunstall T."/>
            <person name="Ryder O.A."/>
            <person name="Dalen L."/>
            <person name="Bruford M.W."/>
        </authorList>
    </citation>
    <scope>NUCLEOTIDE SEQUENCE [LARGE SCALE GENOMIC DNA]</scope>
    <source>
        <strain evidence="2">SBR-YM</strain>
        <tissue evidence="2">Skin</tissue>
    </source>
</reference>
<feature type="region of interest" description="Disordered" evidence="1">
    <location>
        <begin position="1"/>
        <end position="98"/>
    </location>
</feature>
<dbReference type="AlphaFoldDB" id="A0A7J7E6G4"/>
<protein>
    <submittedName>
        <fullName evidence="2">Uncharacterized protein</fullName>
    </submittedName>
</protein>
<evidence type="ECO:0000313" key="2">
    <source>
        <dbReference type="EMBL" id="KAF5911395.1"/>
    </source>
</evidence>
<dbReference type="Proteomes" id="UP000551758">
    <property type="component" value="Unassembled WGS sequence"/>
</dbReference>
<evidence type="ECO:0000313" key="3">
    <source>
        <dbReference type="Proteomes" id="UP000551758"/>
    </source>
</evidence>
<organism evidence="2 3">
    <name type="scientific">Diceros bicornis minor</name>
    <name type="common">South-central black rhinoceros</name>
    <dbReference type="NCBI Taxonomy" id="77932"/>
    <lineage>
        <taxon>Eukaryota</taxon>
        <taxon>Metazoa</taxon>
        <taxon>Chordata</taxon>
        <taxon>Craniata</taxon>
        <taxon>Vertebrata</taxon>
        <taxon>Euteleostomi</taxon>
        <taxon>Mammalia</taxon>
        <taxon>Eutheria</taxon>
        <taxon>Laurasiatheria</taxon>
        <taxon>Perissodactyla</taxon>
        <taxon>Rhinocerotidae</taxon>
        <taxon>Diceros</taxon>
    </lineage>
</organism>
<gene>
    <name evidence="2" type="ORF">HPG69_012469</name>
</gene>
<keyword evidence="3" id="KW-1185">Reference proteome</keyword>
<evidence type="ECO:0000256" key="1">
    <source>
        <dbReference type="SAM" id="MobiDB-lite"/>
    </source>
</evidence>
<feature type="compositionally biased region" description="Basic and acidic residues" evidence="1">
    <location>
        <begin position="61"/>
        <end position="78"/>
    </location>
</feature>